<dbReference type="GO" id="GO:0006508">
    <property type="term" value="P:proteolysis"/>
    <property type="evidence" value="ECO:0007669"/>
    <property type="project" value="UniProtKB-KW"/>
</dbReference>
<dbReference type="PANTHER" id="PTHR43806:SF11">
    <property type="entry name" value="CEREVISIN-RELATED"/>
    <property type="match status" value="1"/>
</dbReference>
<dbReference type="EMBL" id="NHYD01003951">
    <property type="protein sequence ID" value="PPQ68710.1"/>
    <property type="molecule type" value="Genomic_DNA"/>
</dbReference>
<dbReference type="InParanoid" id="A0A409VQZ7"/>
<comment type="caution">
    <text evidence="8">The sequence shown here is derived from an EMBL/GenBank/DDBJ whole genome shotgun (WGS) entry which is preliminary data.</text>
</comment>
<dbReference type="PANTHER" id="PTHR43806">
    <property type="entry name" value="PEPTIDASE S8"/>
    <property type="match status" value="1"/>
</dbReference>
<dbReference type="CDD" id="cd04077">
    <property type="entry name" value="Peptidases_S8_PCSK9_ProteinaseK_like"/>
    <property type="match status" value="1"/>
</dbReference>
<dbReference type="GO" id="GO:0004252">
    <property type="term" value="F:serine-type endopeptidase activity"/>
    <property type="evidence" value="ECO:0007669"/>
    <property type="project" value="InterPro"/>
</dbReference>
<gene>
    <name evidence="8" type="ORF">CVT25_012110</name>
</gene>
<sequence>MSTTAAATQTYIVVLREGVSRQNFLSLPETNIRANSSDIVEYEHVLNGFAGKFRESDIETLKAHPDIEYVEKDSVGSSFDYQNDATWGCARLSRIAPLPVSDKPTPNKFFYHWDRAGGSGVDIYIVGIELSHVTLPPAFENRATWGATFAGTDKRDLNGHGTHVAGTAMSKQLGVAKHAKAIAVKVMEQDPRLSTHASARSELSRYVSIKGLDWILQNVKNTKRPSVVNMSLGGPSSDAVDDSVKKLFNALIPVIAAAGNSNIDAKSVSPARSPYAITVGACNIRDKKWAMSNFGQVVNVFSPAAKTANLLAYNNHYDLNSKAMADAEEAEELSSLYQPINSANVGTGSKVEV</sequence>
<protein>
    <recommendedName>
        <fullName evidence="10">Peptidase S8/S53 domain-containing protein</fullName>
    </recommendedName>
</protein>
<name>A0A409VQZ7_PSICY</name>
<dbReference type="Gene3D" id="3.40.50.200">
    <property type="entry name" value="Peptidase S8/S53 domain"/>
    <property type="match status" value="1"/>
</dbReference>
<evidence type="ECO:0000313" key="8">
    <source>
        <dbReference type="EMBL" id="PPQ68710.1"/>
    </source>
</evidence>
<dbReference type="PROSITE" id="PS51892">
    <property type="entry name" value="SUBTILASE"/>
    <property type="match status" value="1"/>
</dbReference>
<dbReference type="InterPro" id="IPR010259">
    <property type="entry name" value="S8pro/Inhibitor_I9"/>
</dbReference>
<dbReference type="SUPFAM" id="SSF52743">
    <property type="entry name" value="Subtilisin-like"/>
    <property type="match status" value="1"/>
</dbReference>
<organism evidence="8 9">
    <name type="scientific">Psilocybe cyanescens</name>
    <dbReference type="NCBI Taxonomy" id="93625"/>
    <lineage>
        <taxon>Eukaryota</taxon>
        <taxon>Fungi</taxon>
        <taxon>Dikarya</taxon>
        <taxon>Basidiomycota</taxon>
        <taxon>Agaricomycotina</taxon>
        <taxon>Agaricomycetes</taxon>
        <taxon>Agaricomycetidae</taxon>
        <taxon>Agaricales</taxon>
        <taxon>Agaricineae</taxon>
        <taxon>Strophariaceae</taxon>
        <taxon>Psilocybe</taxon>
    </lineage>
</organism>
<dbReference type="Pfam" id="PF05922">
    <property type="entry name" value="Inhibitor_I9"/>
    <property type="match status" value="1"/>
</dbReference>
<dbReference type="GO" id="GO:0005615">
    <property type="term" value="C:extracellular space"/>
    <property type="evidence" value="ECO:0007669"/>
    <property type="project" value="TreeGrafter"/>
</dbReference>
<dbReference type="Proteomes" id="UP000283269">
    <property type="component" value="Unassembled WGS sequence"/>
</dbReference>
<evidence type="ECO:0000259" key="7">
    <source>
        <dbReference type="Pfam" id="PF05922"/>
    </source>
</evidence>
<evidence type="ECO:0000256" key="4">
    <source>
        <dbReference type="ARBA" id="ARBA00022825"/>
    </source>
</evidence>
<keyword evidence="9" id="KW-1185">Reference proteome</keyword>
<evidence type="ECO:0000259" key="6">
    <source>
        <dbReference type="Pfam" id="PF00082"/>
    </source>
</evidence>
<evidence type="ECO:0000313" key="9">
    <source>
        <dbReference type="Proteomes" id="UP000283269"/>
    </source>
</evidence>
<evidence type="ECO:0008006" key="10">
    <source>
        <dbReference type="Google" id="ProtNLM"/>
    </source>
</evidence>
<reference evidence="8 9" key="1">
    <citation type="journal article" date="2018" name="Evol. Lett.">
        <title>Horizontal gene cluster transfer increased hallucinogenic mushroom diversity.</title>
        <authorList>
            <person name="Reynolds H.T."/>
            <person name="Vijayakumar V."/>
            <person name="Gluck-Thaler E."/>
            <person name="Korotkin H.B."/>
            <person name="Matheny P.B."/>
            <person name="Slot J.C."/>
        </authorList>
    </citation>
    <scope>NUCLEOTIDE SEQUENCE [LARGE SCALE GENOMIC DNA]</scope>
    <source>
        <strain evidence="8 9">2631</strain>
    </source>
</reference>
<accession>A0A409VQZ7</accession>
<keyword evidence="2" id="KW-0645">Protease</keyword>
<comment type="similarity">
    <text evidence="1 5">Belongs to the peptidase S8 family.</text>
</comment>
<evidence type="ECO:0000256" key="2">
    <source>
        <dbReference type="ARBA" id="ARBA00022670"/>
    </source>
</evidence>
<dbReference type="OrthoDB" id="19448at2759"/>
<evidence type="ECO:0000256" key="5">
    <source>
        <dbReference type="PROSITE-ProRule" id="PRU01240"/>
    </source>
</evidence>
<dbReference type="AlphaFoldDB" id="A0A409VQZ7"/>
<proteinExistence type="inferred from homology"/>
<comment type="caution">
    <text evidence="5">Lacks conserved residue(s) required for the propagation of feature annotation.</text>
</comment>
<evidence type="ECO:0000256" key="1">
    <source>
        <dbReference type="ARBA" id="ARBA00011073"/>
    </source>
</evidence>
<dbReference type="InterPro" id="IPR050131">
    <property type="entry name" value="Peptidase_S8_subtilisin-like"/>
</dbReference>
<dbReference type="InterPro" id="IPR037045">
    <property type="entry name" value="S8pro/Inhibitor_I9_sf"/>
</dbReference>
<dbReference type="Gene3D" id="3.30.70.80">
    <property type="entry name" value="Peptidase S8 propeptide/proteinase inhibitor I9"/>
    <property type="match status" value="1"/>
</dbReference>
<dbReference type="InterPro" id="IPR000209">
    <property type="entry name" value="Peptidase_S8/S53_dom"/>
</dbReference>
<evidence type="ECO:0000256" key="3">
    <source>
        <dbReference type="ARBA" id="ARBA00022801"/>
    </source>
</evidence>
<dbReference type="InterPro" id="IPR036852">
    <property type="entry name" value="Peptidase_S8/S53_dom_sf"/>
</dbReference>
<feature type="domain" description="Inhibitor I9" evidence="7">
    <location>
        <begin position="10"/>
        <end position="74"/>
    </location>
</feature>
<feature type="domain" description="Peptidase S8/S53" evidence="6">
    <location>
        <begin position="130"/>
        <end position="304"/>
    </location>
</feature>
<keyword evidence="4" id="KW-0720">Serine protease</keyword>
<dbReference type="InterPro" id="IPR034193">
    <property type="entry name" value="PCSK9_ProteinaseK-like"/>
</dbReference>
<keyword evidence="3" id="KW-0378">Hydrolase</keyword>
<dbReference type="Pfam" id="PF00082">
    <property type="entry name" value="Peptidase_S8"/>
    <property type="match status" value="1"/>
</dbReference>
<dbReference type="STRING" id="93625.A0A409VQZ7"/>